<dbReference type="GO" id="GO:0006412">
    <property type="term" value="P:translation"/>
    <property type="evidence" value="ECO:0007669"/>
    <property type="project" value="UniProtKB-UniRule"/>
</dbReference>
<keyword evidence="2 7" id="KW-0699">rRNA-binding</keyword>
<proteinExistence type="inferred from homology"/>
<evidence type="ECO:0000313" key="12">
    <source>
        <dbReference type="Proteomes" id="UP001158066"/>
    </source>
</evidence>
<feature type="domain" description="Small ribosomal subunit protein uS4 N-terminal" evidence="10">
    <location>
        <begin position="3"/>
        <end position="87"/>
    </location>
</feature>
<dbReference type="GO" id="GO:0019843">
    <property type="term" value="F:rRNA binding"/>
    <property type="evidence" value="ECO:0007669"/>
    <property type="project" value="UniProtKB-UniRule"/>
</dbReference>
<dbReference type="InterPro" id="IPR005709">
    <property type="entry name" value="Ribosomal_uS4_bac-type"/>
</dbReference>
<dbReference type="FunFam" id="3.10.290.10:FF:000001">
    <property type="entry name" value="30S ribosomal protein S4"/>
    <property type="match status" value="1"/>
</dbReference>
<comment type="function">
    <text evidence="7">One of the primary rRNA binding proteins, it binds directly to 16S rRNA where it nucleates assembly of the body of the 30S subunit.</text>
</comment>
<evidence type="ECO:0000256" key="8">
    <source>
        <dbReference type="RuleBase" id="RU003699"/>
    </source>
</evidence>
<dbReference type="Pfam" id="PF01479">
    <property type="entry name" value="S4"/>
    <property type="match status" value="1"/>
</dbReference>
<dbReference type="HAMAP" id="MF_01306_B">
    <property type="entry name" value="Ribosomal_uS4_B"/>
    <property type="match status" value="1"/>
</dbReference>
<evidence type="ECO:0000313" key="11">
    <source>
        <dbReference type="EMBL" id="SMP39268.1"/>
    </source>
</evidence>
<dbReference type="RefSeq" id="WP_283407572.1">
    <property type="nucleotide sequence ID" value="NZ_FXUF01000001.1"/>
</dbReference>
<evidence type="ECO:0000256" key="3">
    <source>
        <dbReference type="ARBA" id="ARBA00022884"/>
    </source>
</evidence>
<evidence type="ECO:0000256" key="2">
    <source>
        <dbReference type="ARBA" id="ARBA00022730"/>
    </source>
</evidence>
<organism evidence="11 12">
    <name type="scientific">Anoxynatronum buryatiense</name>
    <dbReference type="NCBI Taxonomy" id="489973"/>
    <lineage>
        <taxon>Bacteria</taxon>
        <taxon>Bacillati</taxon>
        <taxon>Bacillota</taxon>
        <taxon>Clostridia</taxon>
        <taxon>Eubacteriales</taxon>
        <taxon>Clostridiaceae</taxon>
        <taxon>Anoxynatronum</taxon>
    </lineage>
</organism>
<keyword evidence="5 7" id="KW-0687">Ribonucleoprotein</keyword>
<comment type="similarity">
    <text evidence="1 7 8">Belongs to the universal ribosomal protein uS4 family.</text>
</comment>
<reference evidence="11" key="1">
    <citation type="submission" date="2017-05" db="EMBL/GenBank/DDBJ databases">
        <authorList>
            <person name="Varghese N."/>
            <person name="Submissions S."/>
        </authorList>
    </citation>
    <scope>NUCLEOTIDE SEQUENCE</scope>
    <source>
        <strain evidence="11">Su22</strain>
    </source>
</reference>
<protein>
    <recommendedName>
        <fullName evidence="6 7">Small ribosomal subunit protein uS4</fullName>
    </recommendedName>
</protein>
<dbReference type="Proteomes" id="UP001158066">
    <property type="component" value="Unassembled WGS sequence"/>
</dbReference>
<dbReference type="NCBIfam" id="NF003717">
    <property type="entry name" value="PRK05327.1"/>
    <property type="match status" value="1"/>
</dbReference>
<evidence type="ECO:0000256" key="5">
    <source>
        <dbReference type="ARBA" id="ARBA00023274"/>
    </source>
</evidence>
<evidence type="ECO:0000256" key="1">
    <source>
        <dbReference type="ARBA" id="ARBA00007465"/>
    </source>
</evidence>
<comment type="caution">
    <text evidence="11">The sequence shown here is derived from an EMBL/GenBank/DDBJ whole genome shotgun (WGS) entry which is preliminary data.</text>
</comment>
<comment type="subunit">
    <text evidence="7">Part of the 30S ribosomal subunit. Contacts protein S5. The interaction surface between S4 and S5 is involved in control of translational fidelity.</text>
</comment>
<accession>A0AA45WTI0</accession>
<evidence type="ECO:0000256" key="4">
    <source>
        <dbReference type="ARBA" id="ARBA00022980"/>
    </source>
</evidence>
<dbReference type="GO" id="GO:0003735">
    <property type="term" value="F:structural constituent of ribosome"/>
    <property type="evidence" value="ECO:0007669"/>
    <property type="project" value="InterPro"/>
</dbReference>
<evidence type="ECO:0000259" key="9">
    <source>
        <dbReference type="SMART" id="SM00363"/>
    </source>
</evidence>
<gene>
    <name evidence="7" type="primary">rpsD</name>
    <name evidence="11" type="ORF">SAMN06296020_101211</name>
</gene>
<dbReference type="InterPro" id="IPR036986">
    <property type="entry name" value="S4_RNA-bd_sf"/>
</dbReference>
<sequence length="197" mass="22871">MAKMMKPRFKTSRRLGVNICGHPKAMNRAGAAFDRSTRKLSNYGIQLLEKQKLRAYYNVMEKQFRRYVDIAMKSKGMTGEVLVQQLECRLDNLVYRLGMAQSIRQARQMVNHGHILLNQRKVTIPSHRVLPGDVISLNEKAQKIDHFTEFFSSMPTSPFNYLEKQSDQFTGRLTTIPSRDEIPVEVNDQLIVEFYSR</sequence>
<evidence type="ECO:0000259" key="10">
    <source>
        <dbReference type="SMART" id="SM01390"/>
    </source>
</evidence>
<dbReference type="InterPro" id="IPR022801">
    <property type="entry name" value="Ribosomal_uS4"/>
</dbReference>
<dbReference type="CDD" id="cd00165">
    <property type="entry name" value="S4"/>
    <property type="match status" value="1"/>
</dbReference>
<dbReference type="EMBL" id="FXUF01000001">
    <property type="protein sequence ID" value="SMP39268.1"/>
    <property type="molecule type" value="Genomic_DNA"/>
</dbReference>
<dbReference type="InterPro" id="IPR002942">
    <property type="entry name" value="S4_RNA-bd"/>
</dbReference>
<dbReference type="PANTHER" id="PTHR11831">
    <property type="entry name" value="30S 40S RIBOSOMAL PROTEIN"/>
    <property type="match status" value="1"/>
</dbReference>
<dbReference type="AlphaFoldDB" id="A0AA45WTI0"/>
<dbReference type="PANTHER" id="PTHR11831:SF4">
    <property type="entry name" value="SMALL RIBOSOMAL SUBUNIT PROTEIN US4M"/>
    <property type="match status" value="1"/>
</dbReference>
<keyword evidence="3 7" id="KW-0694">RNA-binding</keyword>
<dbReference type="Gene3D" id="1.10.1050.10">
    <property type="entry name" value="Ribosomal Protein S4 Delta 41, Chain A, domain 1"/>
    <property type="match status" value="1"/>
</dbReference>
<feature type="domain" description="RNA-binding S4" evidence="9">
    <location>
        <begin position="88"/>
        <end position="153"/>
    </location>
</feature>
<dbReference type="InterPro" id="IPR018079">
    <property type="entry name" value="Ribosomal_uS4_CS"/>
</dbReference>
<dbReference type="GO" id="GO:0015935">
    <property type="term" value="C:small ribosomal subunit"/>
    <property type="evidence" value="ECO:0007669"/>
    <property type="project" value="InterPro"/>
</dbReference>
<dbReference type="PROSITE" id="PS50889">
    <property type="entry name" value="S4"/>
    <property type="match status" value="1"/>
</dbReference>
<keyword evidence="12" id="KW-1185">Reference proteome</keyword>
<evidence type="ECO:0000256" key="6">
    <source>
        <dbReference type="ARBA" id="ARBA00035254"/>
    </source>
</evidence>
<keyword evidence="4 7" id="KW-0689">Ribosomal protein</keyword>
<dbReference type="NCBIfam" id="TIGR01017">
    <property type="entry name" value="rpsD_bact"/>
    <property type="match status" value="1"/>
</dbReference>
<dbReference type="InterPro" id="IPR001912">
    <property type="entry name" value="Ribosomal_uS4_N"/>
</dbReference>
<dbReference type="GO" id="GO:0042274">
    <property type="term" value="P:ribosomal small subunit biogenesis"/>
    <property type="evidence" value="ECO:0007669"/>
    <property type="project" value="TreeGrafter"/>
</dbReference>
<dbReference type="Pfam" id="PF00163">
    <property type="entry name" value="Ribosomal_S4"/>
    <property type="match status" value="1"/>
</dbReference>
<dbReference type="SUPFAM" id="SSF55174">
    <property type="entry name" value="Alpha-L RNA-binding motif"/>
    <property type="match status" value="1"/>
</dbReference>
<dbReference type="Gene3D" id="3.10.290.10">
    <property type="entry name" value="RNA-binding S4 domain"/>
    <property type="match status" value="1"/>
</dbReference>
<dbReference type="SMART" id="SM00363">
    <property type="entry name" value="S4"/>
    <property type="match status" value="1"/>
</dbReference>
<name>A0AA45WTI0_9CLOT</name>
<dbReference type="SMART" id="SM01390">
    <property type="entry name" value="Ribosomal_S4"/>
    <property type="match status" value="1"/>
</dbReference>
<comment type="function">
    <text evidence="7">With S5 and S12 plays an important role in translational accuracy.</text>
</comment>
<dbReference type="PROSITE" id="PS00632">
    <property type="entry name" value="RIBOSOMAL_S4"/>
    <property type="match status" value="1"/>
</dbReference>
<evidence type="ECO:0000256" key="7">
    <source>
        <dbReference type="HAMAP-Rule" id="MF_01306"/>
    </source>
</evidence>